<keyword evidence="1" id="KW-0472">Membrane</keyword>
<feature type="transmembrane region" description="Helical" evidence="1">
    <location>
        <begin position="44"/>
        <end position="64"/>
    </location>
</feature>
<reference evidence="3" key="1">
    <citation type="journal article" date="2019" name="Int. J. Syst. Evol. Microbiol.">
        <title>The Global Catalogue of Microorganisms (GCM) 10K type strain sequencing project: providing services to taxonomists for standard genome sequencing and annotation.</title>
        <authorList>
            <consortium name="The Broad Institute Genomics Platform"/>
            <consortium name="The Broad Institute Genome Sequencing Center for Infectious Disease"/>
            <person name="Wu L."/>
            <person name="Ma J."/>
        </authorList>
    </citation>
    <scope>NUCLEOTIDE SEQUENCE [LARGE SCALE GENOMIC DNA]</scope>
    <source>
        <strain evidence="3">JCM 18127</strain>
    </source>
</reference>
<dbReference type="RefSeq" id="WP_345265242.1">
    <property type="nucleotide sequence ID" value="NZ_BAABIM010000002.1"/>
</dbReference>
<evidence type="ECO:0000313" key="2">
    <source>
        <dbReference type="EMBL" id="GAA4682618.1"/>
    </source>
</evidence>
<evidence type="ECO:0000256" key="1">
    <source>
        <dbReference type="SAM" id="Phobius"/>
    </source>
</evidence>
<organism evidence="2 3">
    <name type="scientific">Nocardioides nanhaiensis</name>
    <dbReference type="NCBI Taxonomy" id="1476871"/>
    <lineage>
        <taxon>Bacteria</taxon>
        <taxon>Bacillati</taxon>
        <taxon>Actinomycetota</taxon>
        <taxon>Actinomycetes</taxon>
        <taxon>Propionibacteriales</taxon>
        <taxon>Nocardioidaceae</taxon>
        <taxon>Nocardioides</taxon>
    </lineage>
</organism>
<keyword evidence="1" id="KW-1133">Transmembrane helix</keyword>
<dbReference type="Proteomes" id="UP001500621">
    <property type="component" value="Unassembled WGS sequence"/>
</dbReference>
<evidence type="ECO:0000313" key="3">
    <source>
        <dbReference type="Proteomes" id="UP001500621"/>
    </source>
</evidence>
<protein>
    <submittedName>
        <fullName evidence="2">Uncharacterized protein</fullName>
    </submittedName>
</protein>
<sequence length="123" mass="12507">MTRPTGALLALQAGFQAGLAAGAPWGSAAYGGRRPGPVPPRLRLVSGVAAGAYAAAAVSLLDASAPARRRRRRRVLRVVRGYAAVGVVANAASRSPLERALWTPWCVATAASAHRALQGDAGA</sequence>
<accession>A0ABP8W7I5</accession>
<gene>
    <name evidence="2" type="ORF">GCM10023226_19690</name>
</gene>
<comment type="caution">
    <text evidence="2">The sequence shown here is derived from an EMBL/GenBank/DDBJ whole genome shotgun (WGS) entry which is preliminary data.</text>
</comment>
<name>A0ABP8W7I5_9ACTN</name>
<proteinExistence type="predicted"/>
<keyword evidence="1" id="KW-0812">Transmembrane</keyword>
<keyword evidence="3" id="KW-1185">Reference proteome</keyword>
<dbReference type="EMBL" id="BAABIM010000002">
    <property type="protein sequence ID" value="GAA4682618.1"/>
    <property type="molecule type" value="Genomic_DNA"/>
</dbReference>